<gene>
    <name evidence="1" type="ORF">CSB93_1750</name>
</gene>
<keyword evidence="2" id="KW-1185">Reference proteome</keyword>
<name>A0A2R3IXH4_9PSED</name>
<protein>
    <submittedName>
        <fullName evidence="1">Uncharacterized protein</fullName>
    </submittedName>
</protein>
<organism evidence="1 2">
    <name type="scientific">Pseudomonas paraeruginosa</name>
    <dbReference type="NCBI Taxonomy" id="2994495"/>
    <lineage>
        <taxon>Bacteria</taxon>
        <taxon>Pseudomonadati</taxon>
        <taxon>Pseudomonadota</taxon>
        <taxon>Gammaproteobacteria</taxon>
        <taxon>Pseudomonadales</taxon>
        <taxon>Pseudomonadaceae</taxon>
        <taxon>Pseudomonas</taxon>
    </lineage>
</organism>
<reference evidence="1 2" key="1">
    <citation type="submission" date="2018-02" db="EMBL/GenBank/DDBJ databases">
        <title>FDA/CDC Antimicrobial Resistant Isolate Bank Genome Sequencing.</title>
        <authorList>
            <person name="Benahmed F.H."/>
            <person name="Lutgring J.D."/>
            <person name="Yoo B."/>
            <person name="Machado M."/>
            <person name="Brown A."/>
            <person name="McAllister G."/>
            <person name="Perry A."/>
            <person name="Halpin A.L."/>
            <person name="Vavikolanu K."/>
            <person name="Ott S."/>
            <person name="Zhao X."/>
            <person name="Tallon L.J."/>
            <person name="Sadzewicz L."/>
            <person name="Aluvathingal J."/>
            <person name="Nadendla S."/>
            <person name="Voskania-kordi A."/>
            <person name="Simonyan V."/>
            <person name="Patel J."/>
            <person name="Shawar R.M."/>
        </authorList>
    </citation>
    <scope>NUCLEOTIDE SEQUENCE [LARGE SCALE GENOMIC DNA]</scope>
    <source>
        <strain evidence="1 2">AR_0356</strain>
    </source>
</reference>
<dbReference type="EMBL" id="CP027169">
    <property type="protein sequence ID" value="AVK06610.1"/>
    <property type="molecule type" value="Genomic_DNA"/>
</dbReference>
<sequence>MASTIRQKNEKSAFLYFYTGSLSSVFCRRVLTLCLHGSPSIVT</sequence>
<dbReference type="Proteomes" id="UP000238390">
    <property type="component" value="Chromosome"/>
</dbReference>
<accession>A0A2R3IXH4</accession>
<evidence type="ECO:0000313" key="2">
    <source>
        <dbReference type="Proteomes" id="UP000238390"/>
    </source>
</evidence>
<evidence type="ECO:0000313" key="1">
    <source>
        <dbReference type="EMBL" id="AVK06610.1"/>
    </source>
</evidence>
<proteinExistence type="predicted"/>
<dbReference type="AlphaFoldDB" id="A0A2R3IXH4"/>